<dbReference type="InterPro" id="IPR050986">
    <property type="entry name" value="GutQ/KpsF_isomerases"/>
</dbReference>
<dbReference type="AlphaFoldDB" id="A0A7R8ZY98"/>
<accession>A0A7R8ZY98</accession>
<dbReference type="CDD" id="cd05014">
    <property type="entry name" value="SIS_Kpsf"/>
    <property type="match status" value="1"/>
</dbReference>
<reference evidence="1" key="1">
    <citation type="submission" date="2020-11" db="EMBL/GenBank/DDBJ databases">
        <authorList>
            <person name="Tran Van P."/>
        </authorList>
    </citation>
    <scope>NUCLEOTIDE SEQUENCE</scope>
</reference>
<dbReference type="Gene3D" id="3.40.50.10490">
    <property type="entry name" value="Glucose-6-phosphate isomerase like protein, domain 1"/>
    <property type="match status" value="1"/>
</dbReference>
<dbReference type="GO" id="GO:1901135">
    <property type="term" value="P:carbohydrate derivative metabolic process"/>
    <property type="evidence" value="ECO:0007669"/>
    <property type="project" value="InterPro"/>
</dbReference>
<gene>
    <name evidence="1" type="ORF">CTOB1V02_LOCUS16702</name>
</gene>
<dbReference type="EMBL" id="OB710854">
    <property type="protein sequence ID" value="CAD7238887.1"/>
    <property type="molecule type" value="Genomic_DNA"/>
</dbReference>
<feature type="non-terminal residue" evidence="1">
    <location>
        <position position="174"/>
    </location>
</feature>
<dbReference type="PROSITE" id="PS51464">
    <property type="entry name" value="SIS"/>
    <property type="match status" value="1"/>
</dbReference>
<organism evidence="1">
    <name type="scientific">Cyprideis torosa</name>
    <dbReference type="NCBI Taxonomy" id="163714"/>
    <lineage>
        <taxon>Eukaryota</taxon>
        <taxon>Metazoa</taxon>
        <taxon>Ecdysozoa</taxon>
        <taxon>Arthropoda</taxon>
        <taxon>Crustacea</taxon>
        <taxon>Oligostraca</taxon>
        <taxon>Ostracoda</taxon>
        <taxon>Podocopa</taxon>
        <taxon>Podocopida</taxon>
        <taxon>Cytherocopina</taxon>
        <taxon>Cytheroidea</taxon>
        <taxon>Cytherideidae</taxon>
        <taxon>Cyprideis</taxon>
    </lineage>
</organism>
<sequence>MGTHETDKANMLQLAIETIKTEILALEDLRDHLDHQIVDVTRLIYDSKGRVVITGIGKSAIIAQKVVATLNSTGTPALYMHAADAIHGDLGMIASQDVVMLISKSGETSEVKALIPLIQRFGNPIIAMTANTQSFLARHADFHLHTPIRKEADPNNLAPTASTTAQMAMGDALA</sequence>
<dbReference type="PANTHER" id="PTHR42745:SF1">
    <property type="entry name" value="ARABINOSE 5-PHOSPHATE ISOMERASE KDSD"/>
    <property type="match status" value="1"/>
</dbReference>
<evidence type="ECO:0000313" key="1">
    <source>
        <dbReference type="EMBL" id="CAD7238887.1"/>
    </source>
</evidence>
<protein>
    <submittedName>
        <fullName evidence="1">Uncharacterized protein</fullName>
    </submittedName>
</protein>
<dbReference type="InterPro" id="IPR001347">
    <property type="entry name" value="SIS_dom"/>
</dbReference>
<proteinExistence type="predicted"/>
<dbReference type="OrthoDB" id="8196178at2759"/>
<dbReference type="SUPFAM" id="SSF53697">
    <property type="entry name" value="SIS domain"/>
    <property type="match status" value="1"/>
</dbReference>
<dbReference type="InterPro" id="IPR035474">
    <property type="entry name" value="SIS_Kpsf"/>
</dbReference>
<name>A0A7R8ZY98_9CRUS</name>
<dbReference type="GO" id="GO:0097367">
    <property type="term" value="F:carbohydrate derivative binding"/>
    <property type="evidence" value="ECO:0007669"/>
    <property type="project" value="InterPro"/>
</dbReference>
<dbReference type="Pfam" id="PF01380">
    <property type="entry name" value="SIS"/>
    <property type="match status" value="1"/>
</dbReference>
<dbReference type="PANTHER" id="PTHR42745">
    <property type="match status" value="1"/>
</dbReference>
<dbReference type="InterPro" id="IPR046348">
    <property type="entry name" value="SIS_dom_sf"/>
</dbReference>